<dbReference type="PANTHER" id="PTHR47649:SF1">
    <property type="entry name" value="RIBONUCLEASE D"/>
    <property type="match status" value="1"/>
</dbReference>
<dbReference type="Pfam" id="PF00570">
    <property type="entry name" value="HRDC"/>
    <property type="match status" value="1"/>
</dbReference>
<dbReference type="SUPFAM" id="SSF53098">
    <property type="entry name" value="Ribonuclease H-like"/>
    <property type="match status" value="1"/>
</dbReference>
<dbReference type="GO" id="GO:0008408">
    <property type="term" value="F:3'-5' exonuclease activity"/>
    <property type="evidence" value="ECO:0007669"/>
    <property type="project" value="InterPro"/>
</dbReference>
<dbReference type="GO" id="GO:0003676">
    <property type="term" value="F:nucleic acid binding"/>
    <property type="evidence" value="ECO:0007669"/>
    <property type="project" value="InterPro"/>
</dbReference>
<comment type="cofactor">
    <cofactor evidence="6">
        <name>a divalent metal cation</name>
        <dbReference type="ChEBI" id="CHEBI:60240"/>
    </cofactor>
</comment>
<dbReference type="EMBL" id="CP042382">
    <property type="protein sequence ID" value="QEA39527.1"/>
    <property type="molecule type" value="Genomic_DNA"/>
</dbReference>
<keyword evidence="9" id="KW-1185">Reference proteome</keyword>
<dbReference type="KEGG" id="paur:FGL86_10865"/>
<dbReference type="InterPro" id="IPR006292">
    <property type="entry name" value="RNase_D"/>
</dbReference>
<comment type="catalytic activity">
    <reaction evidence="6">
        <text>Exonucleolytic cleavage that removes extra residues from the 3'-terminus of tRNA to produce 5'-mononucleotides.</text>
        <dbReference type="EC" id="3.1.13.5"/>
    </reaction>
</comment>
<dbReference type="InterPro" id="IPR002121">
    <property type="entry name" value="HRDC_dom"/>
</dbReference>
<dbReference type="NCBIfam" id="TIGR01388">
    <property type="entry name" value="rnd"/>
    <property type="match status" value="1"/>
</dbReference>
<dbReference type="SMART" id="SM00341">
    <property type="entry name" value="HRDC"/>
    <property type="match status" value="1"/>
</dbReference>
<dbReference type="GO" id="GO:0033890">
    <property type="term" value="F:ribonuclease D activity"/>
    <property type="evidence" value="ECO:0007669"/>
    <property type="project" value="UniProtKB-UniRule"/>
</dbReference>
<comment type="function">
    <text evidence="6">Exonuclease involved in the 3' processing of various precursor tRNAs. Initiates hydrolysis at the 3'-terminus of an RNA molecule and releases 5'-mononucleotides.</text>
</comment>
<dbReference type="HAMAP" id="MF_01899">
    <property type="entry name" value="RNase_D"/>
    <property type="match status" value="1"/>
</dbReference>
<accession>A0A5B8SU57</accession>
<dbReference type="GO" id="GO:0042780">
    <property type="term" value="P:tRNA 3'-end processing"/>
    <property type="evidence" value="ECO:0007669"/>
    <property type="project" value="UniProtKB-UniRule"/>
</dbReference>
<evidence type="ECO:0000256" key="5">
    <source>
        <dbReference type="ARBA" id="ARBA00022839"/>
    </source>
</evidence>
<dbReference type="OrthoDB" id="9800549at2"/>
<evidence type="ECO:0000256" key="2">
    <source>
        <dbReference type="ARBA" id="ARBA00022694"/>
    </source>
</evidence>
<dbReference type="RefSeq" id="WP_147184578.1">
    <property type="nucleotide sequence ID" value="NZ_CP042382.1"/>
</dbReference>
<name>A0A5B8SU57_9GAMM</name>
<dbReference type="InterPro" id="IPR012337">
    <property type="entry name" value="RNaseH-like_sf"/>
</dbReference>
<dbReference type="PROSITE" id="PS50967">
    <property type="entry name" value="HRDC"/>
    <property type="match status" value="1"/>
</dbReference>
<evidence type="ECO:0000313" key="9">
    <source>
        <dbReference type="Proteomes" id="UP000321272"/>
    </source>
</evidence>
<dbReference type="InterPro" id="IPR051086">
    <property type="entry name" value="RNase_D-like"/>
</dbReference>
<dbReference type="SUPFAM" id="SSF47819">
    <property type="entry name" value="HRDC-like"/>
    <property type="match status" value="2"/>
</dbReference>
<dbReference type="CDD" id="cd06142">
    <property type="entry name" value="RNaseD_exo"/>
    <property type="match status" value="1"/>
</dbReference>
<keyword evidence="5 6" id="KW-0269">Exonuclease</keyword>
<dbReference type="InterPro" id="IPR010997">
    <property type="entry name" value="HRDC-like_sf"/>
</dbReference>
<evidence type="ECO:0000256" key="1">
    <source>
        <dbReference type="ARBA" id="ARBA00022490"/>
    </source>
</evidence>
<dbReference type="GO" id="GO:0005737">
    <property type="term" value="C:cytoplasm"/>
    <property type="evidence" value="ECO:0007669"/>
    <property type="project" value="UniProtKB-SubCell"/>
</dbReference>
<evidence type="ECO:0000313" key="8">
    <source>
        <dbReference type="EMBL" id="QEA39527.1"/>
    </source>
</evidence>
<evidence type="ECO:0000256" key="4">
    <source>
        <dbReference type="ARBA" id="ARBA00022801"/>
    </source>
</evidence>
<keyword evidence="2 6" id="KW-0819">tRNA processing</keyword>
<sequence length="375" mass="42468">MSLDLDIRWIDTPQALDAACRALSQADTLAMDTEFFRESTFYPVPALIQLYGGGPVYLIDPQAVKATQALRELLASGPLKLLHASSEDLEVMRIWADVAIAPVMDTQLAQALLGEDPAMSYQRLVERWTGEVLPKDETRSDWLERPLSDSQQRYAAWDVVYLLDAWRAQRKALEGSGRLTWLEEDCHTLGIQEEGNAANGQWYLRQRQLWRLSPRQIEAYQRLTQWRETEVRRRNLPRGWLINDKLLYEIAERMPKNKTLLADIQGLKPALIKREGDTLLALVEQARQQAQEELPAPLPSPMTPAFKKRLKALKQVVAAEAETLGLAPEVLMRRRDLEALVGASLLDAPLPLPRGWRGERLAQPLANALKEVATT</sequence>
<dbReference type="Pfam" id="PF01612">
    <property type="entry name" value="DNA_pol_A_exo1"/>
    <property type="match status" value="1"/>
</dbReference>
<dbReference type="InterPro" id="IPR044876">
    <property type="entry name" value="HRDC_dom_sf"/>
</dbReference>
<keyword evidence="1 6" id="KW-0963">Cytoplasm</keyword>
<dbReference type="Proteomes" id="UP000321272">
    <property type="component" value="Chromosome"/>
</dbReference>
<dbReference type="SMART" id="SM00474">
    <property type="entry name" value="35EXOc"/>
    <property type="match status" value="1"/>
</dbReference>
<keyword evidence="3 6" id="KW-0540">Nuclease</keyword>
<dbReference type="Gene3D" id="3.30.420.10">
    <property type="entry name" value="Ribonuclease H-like superfamily/Ribonuclease H"/>
    <property type="match status" value="1"/>
</dbReference>
<comment type="similarity">
    <text evidence="6">Belongs to the RNase D family.</text>
</comment>
<evidence type="ECO:0000256" key="3">
    <source>
        <dbReference type="ARBA" id="ARBA00022722"/>
    </source>
</evidence>
<dbReference type="Gene3D" id="1.10.150.80">
    <property type="entry name" value="HRDC domain"/>
    <property type="match status" value="2"/>
</dbReference>
<keyword evidence="4 6" id="KW-0378">Hydrolase</keyword>
<organism evidence="8 9">
    <name type="scientific">Pistricoccus aurantiacus</name>
    <dbReference type="NCBI Taxonomy" id="1883414"/>
    <lineage>
        <taxon>Bacteria</taxon>
        <taxon>Pseudomonadati</taxon>
        <taxon>Pseudomonadota</taxon>
        <taxon>Gammaproteobacteria</taxon>
        <taxon>Oceanospirillales</taxon>
        <taxon>Halomonadaceae</taxon>
        <taxon>Pistricoccus</taxon>
    </lineage>
</organism>
<feature type="domain" description="HRDC" evidence="7">
    <location>
        <begin position="213"/>
        <end position="293"/>
    </location>
</feature>
<dbReference type="EC" id="3.1.13.5" evidence="6"/>
<gene>
    <name evidence="6 8" type="primary">rnd</name>
    <name evidence="8" type="ORF">FGL86_10865</name>
</gene>
<dbReference type="AlphaFoldDB" id="A0A5B8SU57"/>
<protein>
    <recommendedName>
        <fullName evidence="6">Ribonuclease D</fullName>
        <shortName evidence="6">RNase D</shortName>
        <ecNumber evidence="6">3.1.13.5</ecNumber>
    </recommendedName>
</protein>
<dbReference type="PANTHER" id="PTHR47649">
    <property type="entry name" value="RIBONUCLEASE D"/>
    <property type="match status" value="1"/>
</dbReference>
<reference evidence="8 9" key="1">
    <citation type="submission" date="2019-06" db="EMBL/GenBank/DDBJ databases">
        <title>Genome analyses of bacteria isolated from kimchi.</title>
        <authorList>
            <person name="Lee S."/>
            <person name="Ahn S."/>
            <person name="Roh S."/>
        </authorList>
    </citation>
    <scope>NUCLEOTIDE SEQUENCE [LARGE SCALE GENOMIC DNA]</scope>
    <source>
        <strain evidence="8 9">CBA4606</strain>
    </source>
</reference>
<proteinExistence type="inferred from homology"/>
<dbReference type="InterPro" id="IPR036397">
    <property type="entry name" value="RNaseH_sf"/>
</dbReference>
<evidence type="ECO:0000256" key="6">
    <source>
        <dbReference type="HAMAP-Rule" id="MF_01899"/>
    </source>
</evidence>
<evidence type="ECO:0000259" key="7">
    <source>
        <dbReference type="PROSITE" id="PS50967"/>
    </source>
</evidence>
<dbReference type="GO" id="GO:0000166">
    <property type="term" value="F:nucleotide binding"/>
    <property type="evidence" value="ECO:0007669"/>
    <property type="project" value="InterPro"/>
</dbReference>
<comment type="subcellular location">
    <subcellularLocation>
        <location evidence="6">Cytoplasm</location>
    </subcellularLocation>
</comment>
<dbReference type="InterPro" id="IPR002562">
    <property type="entry name" value="3'-5'_exonuclease_dom"/>
</dbReference>